<sequence>GYTSHKPLENQNNIASYDSLGLQCQGPNSLRQQLPYSHGPY</sequence>
<reference evidence="1" key="1">
    <citation type="submission" date="2021-06" db="EMBL/GenBank/DDBJ databases">
        <authorList>
            <person name="Kallberg Y."/>
            <person name="Tangrot J."/>
            <person name="Rosling A."/>
        </authorList>
    </citation>
    <scope>NUCLEOTIDE SEQUENCE</scope>
    <source>
        <strain evidence="1">28 12/20/2015</strain>
    </source>
</reference>
<evidence type="ECO:0000313" key="2">
    <source>
        <dbReference type="Proteomes" id="UP000789366"/>
    </source>
</evidence>
<protein>
    <submittedName>
        <fullName evidence="1">895_t:CDS:1</fullName>
    </submittedName>
</protein>
<comment type="caution">
    <text evidence="1">The sequence shown here is derived from an EMBL/GenBank/DDBJ whole genome shotgun (WGS) entry which is preliminary data.</text>
</comment>
<dbReference type="Proteomes" id="UP000789366">
    <property type="component" value="Unassembled WGS sequence"/>
</dbReference>
<accession>A0ACA9N6G4</accession>
<feature type="non-terminal residue" evidence="1">
    <location>
        <position position="1"/>
    </location>
</feature>
<dbReference type="EMBL" id="CAJVPW010012031">
    <property type="protein sequence ID" value="CAG8631465.1"/>
    <property type="molecule type" value="Genomic_DNA"/>
</dbReference>
<gene>
    <name evidence="1" type="ORF">SPELUC_LOCUS8238</name>
</gene>
<proteinExistence type="predicted"/>
<keyword evidence="2" id="KW-1185">Reference proteome</keyword>
<name>A0ACA9N6G4_9GLOM</name>
<evidence type="ECO:0000313" key="1">
    <source>
        <dbReference type="EMBL" id="CAG8631465.1"/>
    </source>
</evidence>
<organism evidence="1 2">
    <name type="scientific">Cetraspora pellucida</name>
    <dbReference type="NCBI Taxonomy" id="1433469"/>
    <lineage>
        <taxon>Eukaryota</taxon>
        <taxon>Fungi</taxon>
        <taxon>Fungi incertae sedis</taxon>
        <taxon>Mucoromycota</taxon>
        <taxon>Glomeromycotina</taxon>
        <taxon>Glomeromycetes</taxon>
        <taxon>Diversisporales</taxon>
        <taxon>Gigasporaceae</taxon>
        <taxon>Cetraspora</taxon>
    </lineage>
</organism>